<dbReference type="OMA" id="CDANWAL"/>
<gene>
    <name evidence="1" type="ORF">RchiOBHm_Chr3g0479941</name>
</gene>
<organism evidence="1 2">
    <name type="scientific">Rosa chinensis</name>
    <name type="common">China rose</name>
    <dbReference type="NCBI Taxonomy" id="74649"/>
    <lineage>
        <taxon>Eukaryota</taxon>
        <taxon>Viridiplantae</taxon>
        <taxon>Streptophyta</taxon>
        <taxon>Embryophyta</taxon>
        <taxon>Tracheophyta</taxon>
        <taxon>Spermatophyta</taxon>
        <taxon>Magnoliopsida</taxon>
        <taxon>eudicotyledons</taxon>
        <taxon>Gunneridae</taxon>
        <taxon>Pentapetalae</taxon>
        <taxon>rosids</taxon>
        <taxon>fabids</taxon>
        <taxon>Rosales</taxon>
        <taxon>Rosaceae</taxon>
        <taxon>Rosoideae</taxon>
        <taxon>Rosoideae incertae sedis</taxon>
        <taxon>Rosa</taxon>
    </lineage>
</organism>
<evidence type="ECO:0000313" key="2">
    <source>
        <dbReference type="Proteomes" id="UP000238479"/>
    </source>
</evidence>
<dbReference type="AlphaFoldDB" id="A0A2P6RDJ9"/>
<reference evidence="1 2" key="1">
    <citation type="journal article" date="2018" name="Nat. Genet.">
        <title>The Rosa genome provides new insights in the design of modern roses.</title>
        <authorList>
            <person name="Bendahmane M."/>
        </authorList>
    </citation>
    <scope>NUCLEOTIDE SEQUENCE [LARGE SCALE GENOMIC DNA]</scope>
    <source>
        <strain evidence="2">cv. Old Blush</strain>
    </source>
</reference>
<dbReference type="Proteomes" id="UP000238479">
    <property type="component" value="Chromosome 3"/>
</dbReference>
<proteinExistence type="predicted"/>
<protein>
    <submittedName>
        <fullName evidence="1">Putative RNA-directed DNA polymerase</fullName>
        <ecNumber evidence="1">2.7.7.49</ecNumber>
    </submittedName>
</protein>
<sequence length="122" mass="13737">MHVTDLLKHTNMLDAKPLSSPAASGKRPSIHEGTLLSYPTQYLSTVGALQYLTLTRPDIAFAVNQVCKYMHRPTTLHWVAVKRILCYLKHSPTHGLFYQPSSLSITAFLMQIMLEIQMIAIL</sequence>
<evidence type="ECO:0000313" key="1">
    <source>
        <dbReference type="EMBL" id="PRQ44498.1"/>
    </source>
</evidence>
<dbReference type="PANTHER" id="PTHR11439:SF455">
    <property type="entry name" value="RLK (RECEPTOR-LIKE PROTEIN KINASE) 8, PUTATIVE-RELATED"/>
    <property type="match status" value="1"/>
</dbReference>
<keyword evidence="2" id="KW-1185">Reference proteome</keyword>
<dbReference type="STRING" id="74649.A0A2P6RDJ9"/>
<dbReference type="EMBL" id="PDCK01000041">
    <property type="protein sequence ID" value="PRQ44498.1"/>
    <property type="molecule type" value="Genomic_DNA"/>
</dbReference>
<dbReference type="Gramene" id="PRQ44498">
    <property type="protein sequence ID" value="PRQ44498"/>
    <property type="gene ID" value="RchiOBHm_Chr3g0479941"/>
</dbReference>
<keyword evidence="1" id="KW-0548">Nucleotidyltransferase</keyword>
<keyword evidence="1" id="KW-0808">Transferase</keyword>
<dbReference type="EC" id="2.7.7.49" evidence="1"/>
<accession>A0A2P6RDJ9</accession>
<name>A0A2P6RDJ9_ROSCH</name>
<dbReference type="GO" id="GO:0003964">
    <property type="term" value="F:RNA-directed DNA polymerase activity"/>
    <property type="evidence" value="ECO:0007669"/>
    <property type="project" value="UniProtKB-KW"/>
</dbReference>
<dbReference type="PANTHER" id="PTHR11439">
    <property type="entry name" value="GAG-POL-RELATED RETROTRANSPOSON"/>
    <property type="match status" value="1"/>
</dbReference>
<comment type="caution">
    <text evidence="1">The sequence shown here is derived from an EMBL/GenBank/DDBJ whole genome shotgun (WGS) entry which is preliminary data.</text>
</comment>
<keyword evidence="1" id="KW-0695">RNA-directed DNA polymerase</keyword>